<dbReference type="Proteomes" id="UP000203996">
    <property type="component" value="Segment"/>
</dbReference>
<dbReference type="OrthoDB" id="19223at10239"/>
<dbReference type="EMBL" id="KU565883">
    <property type="protein sequence ID" value="ANF29736.1"/>
    <property type="molecule type" value="Genomic_DNA"/>
</dbReference>
<protein>
    <submittedName>
        <fullName evidence="1">ORF-88</fullName>
    </submittedName>
</protein>
<evidence type="ECO:0000313" key="1">
    <source>
        <dbReference type="EMBL" id="ANF29736.1"/>
    </source>
</evidence>
<organism evidence="1 2">
    <name type="scientific">Catopsilia pomona nucleopolyhedrovirus</name>
    <dbReference type="NCBI Taxonomy" id="1850906"/>
    <lineage>
        <taxon>Viruses</taxon>
        <taxon>Viruses incertae sedis</taxon>
        <taxon>Naldaviricetes</taxon>
        <taxon>Lefavirales</taxon>
        <taxon>Baculoviridae</taxon>
        <taxon>Alphabaculovirus</taxon>
        <taxon>Alphabaculovirus capomonae</taxon>
    </lineage>
</organism>
<name>A0A172WZG0_9ABAC</name>
<keyword evidence="2" id="KW-1185">Reference proteome</keyword>
<dbReference type="KEGG" id="vg:27924312"/>
<gene>
    <name evidence="1" type="ORF">CapoNPV_088</name>
</gene>
<dbReference type="Pfam" id="PF11077">
    <property type="entry name" value="DUF2616"/>
    <property type="match status" value="1"/>
</dbReference>
<sequence>MTRSHSNNFELIRAYKKYSYSYRNCTDKQLKNFILTMWFQDVNNGSGNGNDNDNNNALCKNNFVYCQMCVSMVNVNELLCCDKCLFPIIDDALKMGQQTTANQQLYVFAMLSVCYWNEMCNRICTLTATTTTTTTALIKNDTAACTDKLIWKHRLRMAWETAHVPFVCFFAKTLVCVQCGMDNVHVLKHYDCNEKLKHFNINYFCYKCLFPLFDTLIFV</sequence>
<reference evidence="1 2" key="1">
    <citation type="journal article" date="2016" name="PLoS ONE">
        <title>Genome Sequencing and Analysis of Catopsilia pomona nucleopolyhedrovirus: A Distinct Species in Group I Alphabaculovirus.</title>
        <authorList>
            <person name="Wang J."/>
            <person name="Zhu Z."/>
            <person name="Zhang L."/>
            <person name="Hou D."/>
            <person name="Wang M."/>
            <person name="Arif B."/>
            <person name="Kou Z."/>
            <person name="Wang H."/>
            <person name="Deng F."/>
            <person name="Hu Z."/>
        </authorList>
    </citation>
    <scope>NUCLEOTIDE SEQUENCE [LARGE SCALE GENOMIC DNA]</scope>
    <source>
        <strain evidence="1">416</strain>
    </source>
</reference>
<evidence type="ECO:0000313" key="2">
    <source>
        <dbReference type="Proteomes" id="UP000203996"/>
    </source>
</evidence>
<accession>A0A172WZG0</accession>
<dbReference type="RefSeq" id="YP_009255345.1">
    <property type="nucleotide sequence ID" value="NC_030240.1"/>
</dbReference>
<dbReference type="InterPro" id="IPR020201">
    <property type="entry name" value="AcMNPV_Orf52"/>
</dbReference>
<proteinExistence type="predicted"/>
<dbReference type="GeneID" id="27924312"/>